<protein>
    <submittedName>
        <fullName evidence="2">Uncharacterized protein</fullName>
    </submittedName>
</protein>
<evidence type="ECO:0000313" key="2">
    <source>
        <dbReference type="EMBL" id="QSL66041.1"/>
    </source>
</evidence>
<dbReference type="InterPro" id="IPR042432">
    <property type="entry name" value="Coa1_fungi"/>
</dbReference>
<feature type="transmembrane region" description="Helical" evidence="1">
    <location>
        <begin position="54"/>
        <end position="74"/>
    </location>
</feature>
<dbReference type="OrthoDB" id="2100652at2759"/>
<dbReference type="PANTHER" id="PTHR28523:SF1">
    <property type="entry name" value="CYTOCHROME C OXIDASE ASSEMBLY FACTOR 1"/>
    <property type="match status" value="1"/>
</dbReference>
<organism evidence="2 3">
    <name type="scientific">Pneumocystis wakefieldiae</name>
    <dbReference type="NCBI Taxonomy" id="38082"/>
    <lineage>
        <taxon>Eukaryota</taxon>
        <taxon>Fungi</taxon>
        <taxon>Dikarya</taxon>
        <taxon>Ascomycota</taxon>
        <taxon>Taphrinomycotina</taxon>
        <taxon>Pneumocystomycetes</taxon>
        <taxon>Pneumocystaceae</taxon>
        <taxon>Pneumocystis</taxon>
    </lineage>
</organism>
<dbReference type="PROSITE" id="PS51257">
    <property type="entry name" value="PROKAR_LIPOPROTEIN"/>
    <property type="match status" value="1"/>
</dbReference>
<accession>A0A899FW76</accession>
<dbReference type="GO" id="GO:0005743">
    <property type="term" value="C:mitochondrial inner membrane"/>
    <property type="evidence" value="ECO:0007669"/>
    <property type="project" value="TreeGrafter"/>
</dbReference>
<evidence type="ECO:0000256" key="1">
    <source>
        <dbReference type="SAM" id="Phobius"/>
    </source>
</evidence>
<reference evidence="2" key="1">
    <citation type="submission" date="2020-06" db="EMBL/GenBank/DDBJ databases">
        <title>Genomes of multiple members of Pneumocystis genus reveal paths to human pathogen Pneumocystis jirovecii.</title>
        <authorList>
            <person name="Cisse O.H."/>
            <person name="Ma L."/>
            <person name="Dekker J."/>
            <person name="Khil P."/>
            <person name="Jo J."/>
            <person name="Brenchley J."/>
            <person name="Blair R."/>
            <person name="Pahar B."/>
            <person name="Chabe M."/>
            <person name="Van Rompay K.A."/>
            <person name="Keesler R."/>
            <person name="Sukura A."/>
            <person name="Hirsch V."/>
            <person name="Kutty G."/>
            <person name="Liu Y."/>
            <person name="Peng L."/>
            <person name="Chen J."/>
            <person name="Song J."/>
            <person name="Weissenbacher-Lang C."/>
            <person name="Xu J."/>
            <person name="Upham N.S."/>
            <person name="Stajich J.E."/>
            <person name="Cuomo C.A."/>
            <person name="Cushion M.T."/>
            <person name="Kovacs J.A."/>
        </authorList>
    </citation>
    <scope>NUCLEOTIDE SEQUENCE</scope>
    <source>
        <strain evidence="2">2A</strain>
    </source>
</reference>
<sequence length="178" mass="20702">MNFRNHRLLTLIKPFGTLGATVSCISQSFRHVNRRFTHQTIYSWPNTLSQKRKIIYIISGITVWAFILCASFNYQRYSSPVVSYLIYELKRSPTAEIYLGKNINFSSKWPWIHGRINHIKGQIDISFRVSGSQDSAIVKFKSVRKGKGTDWVTLEWTMFPDKNHEKISLLDELSLLSK</sequence>
<dbReference type="GO" id="GO:0033617">
    <property type="term" value="P:mitochondrial respiratory chain complex IV assembly"/>
    <property type="evidence" value="ECO:0007669"/>
    <property type="project" value="InterPro"/>
</dbReference>
<dbReference type="EMBL" id="CP054540">
    <property type="protein sequence ID" value="QSL66041.1"/>
    <property type="molecule type" value="Genomic_DNA"/>
</dbReference>
<proteinExistence type="predicted"/>
<dbReference type="AlphaFoldDB" id="A0A899FW76"/>
<dbReference type="PANTHER" id="PTHR28523">
    <property type="entry name" value="CYTOCHROME C OXIDASE ASSEMBLY FACTOR 1"/>
    <property type="match status" value="1"/>
</dbReference>
<keyword evidence="1" id="KW-0472">Membrane</keyword>
<keyword evidence="3" id="KW-1185">Reference proteome</keyword>
<evidence type="ECO:0000313" key="3">
    <source>
        <dbReference type="Proteomes" id="UP000663699"/>
    </source>
</evidence>
<gene>
    <name evidence="2" type="ORF">MERGE_003178</name>
</gene>
<name>A0A899FW76_9ASCO</name>
<dbReference type="Proteomes" id="UP000663699">
    <property type="component" value="Chromosome 9"/>
</dbReference>
<keyword evidence="1" id="KW-0812">Transmembrane</keyword>
<dbReference type="InterPro" id="IPR014807">
    <property type="entry name" value="Coa1"/>
</dbReference>
<dbReference type="Pfam" id="PF08695">
    <property type="entry name" value="Coa1"/>
    <property type="match status" value="1"/>
</dbReference>
<keyword evidence="1" id="KW-1133">Transmembrane helix</keyword>